<proteinExistence type="predicted"/>
<reference evidence="1 2" key="1">
    <citation type="submission" date="2023-10" db="EMBL/GenBank/DDBJ databases">
        <title>Characterization of rhizosphere-enriched actinobacteria from wheat plants lab-grown on chernevaya soil.</title>
        <authorList>
            <person name="Tikhonova E.N."/>
            <person name="Konopkin A."/>
            <person name="Kravchenko I.K."/>
        </authorList>
    </citation>
    <scope>NUCLEOTIDE SEQUENCE [LARGE SCALE GENOMIC DNA]</scope>
    <source>
        <strain evidence="1 2">RR29</strain>
    </source>
</reference>
<sequence>MVSWTELRDLLGRAPELPVVGRHTSVRPRRDNGQNWPPPSPVRLSARFAHRPPHDWFVEYDNGDVSIDAWDPEDGRRAEDFPAGLDFGPEFPWDLDPSPYRLITGGPGPVLAEATAVAEPTPVRHDGRDAWAVILRTPSLACPLRVVVDAGAGILLAVEVEEAGYREELTELDFPAELPDSRFQWNNAVEAAEEAHRRRRDEVAAYYDQRPLPVPAFWPGGLDHAEPGVFDGDLATGLLAIDLYNDDAPDDTPTMATLIRQRPNTPLFEPGWVSDPQAFVHHWQDGTWQWTLALWGRPLSPDELDRVIDSMPAN</sequence>
<name>A0ABU4F2R1_9ACTN</name>
<keyword evidence="2" id="KW-1185">Reference proteome</keyword>
<evidence type="ECO:0000313" key="2">
    <source>
        <dbReference type="Proteomes" id="UP001187346"/>
    </source>
</evidence>
<dbReference type="Proteomes" id="UP001187346">
    <property type="component" value="Unassembled WGS sequence"/>
</dbReference>
<comment type="caution">
    <text evidence="1">The sequence shown here is derived from an EMBL/GenBank/DDBJ whole genome shotgun (WGS) entry which is preliminary data.</text>
</comment>
<dbReference type="EMBL" id="JAWMAJ010000006">
    <property type="protein sequence ID" value="MDV7214867.1"/>
    <property type="molecule type" value="Genomic_DNA"/>
</dbReference>
<gene>
    <name evidence="1" type="ORF">R5A26_02765</name>
</gene>
<evidence type="ECO:0000313" key="1">
    <source>
        <dbReference type="EMBL" id="MDV7214867.1"/>
    </source>
</evidence>
<protein>
    <submittedName>
        <fullName evidence="1">Uncharacterized protein</fullName>
    </submittedName>
</protein>
<accession>A0ABU4F2R1</accession>
<organism evidence="1 2">
    <name type="scientific">Streptomyces prunicolor</name>
    <dbReference type="NCBI Taxonomy" id="67348"/>
    <lineage>
        <taxon>Bacteria</taxon>
        <taxon>Bacillati</taxon>
        <taxon>Actinomycetota</taxon>
        <taxon>Actinomycetes</taxon>
        <taxon>Kitasatosporales</taxon>
        <taxon>Streptomycetaceae</taxon>
        <taxon>Streptomyces</taxon>
    </lineage>
</organism>
<dbReference type="RefSeq" id="WP_266857859.1">
    <property type="nucleotide sequence ID" value="NZ_JAPEMW010000001.1"/>
</dbReference>